<dbReference type="Gene3D" id="3.10.490.20">
    <property type="match status" value="1"/>
</dbReference>
<dbReference type="GO" id="GO:0051959">
    <property type="term" value="F:dynein light intermediate chain binding"/>
    <property type="evidence" value="ECO:0007669"/>
    <property type="project" value="InterPro"/>
</dbReference>
<feature type="domain" description="Dynein heavy chain C-terminal" evidence="2">
    <location>
        <begin position="86"/>
        <end position="199"/>
    </location>
</feature>
<comment type="caution">
    <text evidence="3">The sequence shown here is derived from an EMBL/GenBank/DDBJ whole genome shotgun (WGS) entry which is preliminary data.</text>
</comment>
<dbReference type="Pfam" id="PF18199">
    <property type="entry name" value="Dynein_C"/>
    <property type="match status" value="1"/>
</dbReference>
<sequence length="211" mass="24641">MTNHNIHTWLITTYPEKEIENHEQRLLEHLNNECVRVSQDYPSRQEEFQQLLQQLSNNYIELKDTIKQRRGHLELLGSLYQYDHDLSEPEAYVTASHQCVAQSNQWSLKELILQVIVQDSTNQQQVVEDDCTFAMRGLRLQGAQCRSNKLSLLSSISTEIKLTLFTWIRATERKQTNAIITLPVYLNATRNELLFTIELEAADNSLNEFDF</sequence>
<dbReference type="EMBL" id="CAJNYU010000367">
    <property type="protein sequence ID" value="CAF3353669.1"/>
    <property type="molecule type" value="Genomic_DNA"/>
</dbReference>
<dbReference type="PANTHER" id="PTHR46532">
    <property type="entry name" value="MALE FERTILITY FACTOR KL5"/>
    <property type="match status" value="1"/>
</dbReference>
<dbReference type="PANTHER" id="PTHR46532:SF4">
    <property type="entry name" value="AAA+ ATPASE DOMAIN-CONTAINING PROTEIN"/>
    <property type="match status" value="1"/>
</dbReference>
<gene>
    <name evidence="3" type="ORF">FME351_LOCUS4745</name>
</gene>
<comment type="similarity">
    <text evidence="1">Belongs to the dynein heavy chain family.</text>
</comment>
<organism evidence="3 4">
    <name type="scientific">Rotaria socialis</name>
    <dbReference type="NCBI Taxonomy" id="392032"/>
    <lineage>
        <taxon>Eukaryota</taxon>
        <taxon>Metazoa</taxon>
        <taxon>Spiralia</taxon>
        <taxon>Gnathifera</taxon>
        <taxon>Rotifera</taxon>
        <taxon>Eurotatoria</taxon>
        <taxon>Bdelloidea</taxon>
        <taxon>Philodinida</taxon>
        <taxon>Philodinidae</taxon>
        <taxon>Rotaria</taxon>
    </lineage>
</organism>
<dbReference type="Proteomes" id="UP000663869">
    <property type="component" value="Unassembled WGS sequence"/>
</dbReference>
<protein>
    <recommendedName>
        <fullName evidence="2">Dynein heavy chain C-terminal domain-containing protein</fullName>
    </recommendedName>
</protein>
<dbReference type="GO" id="GO:0045505">
    <property type="term" value="F:dynein intermediate chain binding"/>
    <property type="evidence" value="ECO:0007669"/>
    <property type="project" value="InterPro"/>
</dbReference>
<evidence type="ECO:0000259" key="2">
    <source>
        <dbReference type="Pfam" id="PF18199"/>
    </source>
</evidence>
<dbReference type="AlphaFoldDB" id="A0A817WC07"/>
<dbReference type="SUPFAM" id="SSF46966">
    <property type="entry name" value="Spectrin repeat"/>
    <property type="match status" value="1"/>
</dbReference>
<accession>A0A817WC07</accession>
<proteinExistence type="inferred from homology"/>
<dbReference type="InterPro" id="IPR041228">
    <property type="entry name" value="Dynein_C"/>
</dbReference>
<evidence type="ECO:0000256" key="1">
    <source>
        <dbReference type="ARBA" id="ARBA00008887"/>
    </source>
</evidence>
<dbReference type="InterPro" id="IPR026983">
    <property type="entry name" value="DHC"/>
</dbReference>
<reference evidence="3" key="1">
    <citation type="submission" date="2021-02" db="EMBL/GenBank/DDBJ databases">
        <authorList>
            <person name="Nowell W R."/>
        </authorList>
    </citation>
    <scope>NUCLEOTIDE SEQUENCE</scope>
</reference>
<evidence type="ECO:0000313" key="3">
    <source>
        <dbReference type="EMBL" id="CAF3353669.1"/>
    </source>
</evidence>
<dbReference type="GO" id="GO:0005858">
    <property type="term" value="C:axonemal dynein complex"/>
    <property type="evidence" value="ECO:0007669"/>
    <property type="project" value="TreeGrafter"/>
</dbReference>
<dbReference type="GO" id="GO:0007018">
    <property type="term" value="P:microtubule-based movement"/>
    <property type="evidence" value="ECO:0007669"/>
    <property type="project" value="InterPro"/>
</dbReference>
<name>A0A817WC07_9BILA</name>
<dbReference type="FunFam" id="3.10.490.20:FF:000004">
    <property type="entry name" value="Cytoplasmic dynein heavy chain 2"/>
    <property type="match status" value="1"/>
</dbReference>
<dbReference type="InterPro" id="IPR043160">
    <property type="entry name" value="Dynein_C_barrel"/>
</dbReference>
<evidence type="ECO:0000313" key="4">
    <source>
        <dbReference type="Proteomes" id="UP000663869"/>
    </source>
</evidence>